<name>A0ABQ2VYI2_9ACTN</name>
<sequence>MDIKMTQVLRTAGAELRGREEAPCDDRTRGGGARPGEAGWPADRRRRPDLRIRRRRGRDPGIGQGREEQDRGSRDEGTGPVLGRAPPPWAFPS</sequence>
<evidence type="ECO:0000313" key="2">
    <source>
        <dbReference type="EMBL" id="GGV82568.1"/>
    </source>
</evidence>
<feature type="compositionally biased region" description="Basic and acidic residues" evidence="1">
    <location>
        <begin position="16"/>
        <end position="29"/>
    </location>
</feature>
<organism evidence="2 3">
    <name type="scientific">Streptomyces gelaticus</name>
    <dbReference type="NCBI Taxonomy" id="285446"/>
    <lineage>
        <taxon>Bacteria</taxon>
        <taxon>Bacillati</taxon>
        <taxon>Actinomycetota</taxon>
        <taxon>Actinomycetes</taxon>
        <taxon>Kitasatosporales</taxon>
        <taxon>Streptomycetaceae</taxon>
        <taxon>Streptomyces</taxon>
    </lineage>
</organism>
<gene>
    <name evidence="2" type="ORF">GCM10015535_24290</name>
</gene>
<dbReference type="EMBL" id="BMTF01000006">
    <property type="protein sequence ID" value="GGV82568.1"/>
    <property type="molecule type" value="Genomic_DNA"/>
</dbReference>
<proteinExistence type="predicted"/>
<dbReference type="Proteomes" id="UP000660675">
    <property type="component" value="Unassembled WGS sequence"/>
</dbReference>
<protein>
    <submittedName>
        <fullName evidence="2">Uncharacterized protein</fullName>
    </submittedName>
</protein>
<accession>A0ABQ2VYI2</accession>
<reference evidence="3" key="1">
    <citation type="journal article" date="2019" name="Int. J. Syst. Evol. Microbiol.">
        <title>The Global Catalogue of Microorganisms (GCM) 10K type strain sequencing project: providing services to taxonomists for standard genome sequencing and annotation.</title>
        <authorList>
            <consortium name="The Broad Institute Genomics Platform"/>
            <consortium name="The Broad Institute Genome Sequencing Center for Infectious Disease"/>
            <person name="Wu L."/>
            <person name="Ma J."/>
        </authorList>
    </citation>
    <scope>NUCLEOTIDE SEQUENCE [LARGE SCALE GENOMIC DNA]</scope>
    <source>
        <strain evidence="3">JCM 4376</strain>
    </source>
</reference>
<keyword evidence="3" id="KW-1185">Reference proteome</keyword>
<feature type="region of interest" description="Disordered" evidence="1">
    <location>
        <begin position="1"/>
        <end position="93"/>
    </location>
</feature>
<evidence type="ECO:0000256" key="1">
    <source>
        <dbReference type="SAM" id="MobiDB-lite"/>
    </source>
</evidence>
<comment type="caution">
    <text evidence="2">The sequence shown here is derived from an EMBL/GenBank/DDBJ whole genome shotgun (WGS) entry which is preliminary data.</text>
</comment>
<feature type="compositionally biased region" description="Basic residues" evidence="1">
    <location>
        <begin position="44"/>
        <end position="57"/>
    </location>
</feature>
<feature type="compositionally biased region" description="Basic and acidic residues" evidence="1">
    <location>
        <begin position="65"/>
        <end position="77"/>
    </location>
</feature>
<evidence type="ECO:0000313" key="3">
    <source>
        <dbReference type="Proteomes" id="UP000660675"/>
    </source>
</evidence>